<dbReference type="EMBL" id="JBHUMQ010000057">
    <property type="protein sequence ID" value="MFD2696115.1"/>
    <property type="molecule type" value="Genomic_DNA"/>
</dbReference>
<comment type="caution">
    <text evidence="1">The sequence shown here is derived from an EMBL/GenBank/DDBJ whole genome shotgun (WGS) entry which is preliminary data.</text>
</comment>
<reference evidence="2" key="1">
    <citation type="journal article" date="2019" name="Int. J. Syst. Evol. Microbiol.">
        <title>The Global Catalogue of Microorganisms (GCM) 10K type strain sequencing project: providing services to taxonomists for standard genome sequencing and annotation.</title>
        <authorList>
            <consortium name="The Broad Institute Genomics Platform"/>
            <consortium name="The Broad Institute Genome Sequencing Center for Infectious Disease"/>
            <person name="Wu L."/>
            <person name="Ma J."/>
        </authorList>
    </citation>
    <scope>NUCLEOTIDE SEQUENCE [LARGE SCALE GENOMIC DNA]</scope>
    <source>
        <strain evidence="2">TISTR 2466</strain>
    </source>
</reference>
<gene>
    <name evidence="1" type="ORF">ACFSUE_21140</name>
</gene>
<evidence type="ECO:0000313" key="1">
    <source>
        <dbReference type="EMBL" id="MFD2696115.1"/>
    </source>
</evidence>
<evidence type="ECO:0000313" key="2">
    <source>
        <dbReference type="Proteomes" id="UP001597399"/>
    </source>
</evidence>
<name>A0ABW5S8H4_9BACL</name>
<organism evidence="1 2">
    <name type="scientific">Sporolactobacillus shoreicorticis</name>
    <dbReference type="NCBI Taxonomy" id="1923877"/>
    <lineage>
        <taxon>Bacteria</taxon>
        <taxon>Bacillati</taxon>
        <taxon>Bacillota</taxon>
        <taxon>Bacilli</taxon>
        <taxon>Bacillales</taxon>
        <taxon>Sporolactobacillaceae</taxon>
        <taxon>Sporolactobacillus</taxon>
    </lineage>
</organism>
<sequence length="102" mass="11886">MKGNAQLSEKYHEAYFRALSRVIKKAAKDRGTGDFLPDEKKKVAIYAVKYLIGFHKPKHLTPEEAESNLNFIFMIDDFLGTFTPREFMQVFPIDKTYDGEKY</sequence>
<protein>
    <submittedName>
        <fullName evidence="1">Uncharacterized protein</fullName>
    </submittedName>
</protein>
<accession>A0ABW5S8H4</accession>
<dbReference type="Proteomes" id="UP001597399">
    <property type="component" value="Unassembled WGS sequence"/>
</dbReference>
<feature type="non-terminal residue" evidence="1">
    <location>
        <position position="102"/>
    </location>
</feature>
<keyword evidence="2" id="KW-1185">Reference proteome</keyword>
<proteinExistence type="predicted"/>